<dbReference type="GeneID" id="95969796"/>
<dbReference type="NCBIfam" id="TIGR04391">
    <property type="entry name" value="CcmD_alt_fam"/>
    <property type="match status" value="1"/>
</dbReference>
<sequence length="42" mass="5171">MEAFVIAFFVTWIVILLYILRMIRTYYYLQREINILKKVDGN</sequence>
<protein>
    <recommendedName>
        <fullName evidence="4">CcmD family protein</fullName>
    </recommendedName>
</protein>
<dbReference type="HOGENOM" id="CLU_3245327_0_0_2"/>
<accession>L0KUF7</accession>
<evidence type="ECO:0000313" key="2">
    <source>
        <dbReference type="EMBL" id="AGB49072.1"/>
    </source>
</evidence>
<organism evidence="2 3">
    <name type="scientific">Methanomethylovorans hollandica (strain DSM 15978 / NBRC 107637 / DMS1)</name>
    <dbReference type="NCBI Taxonomy" id="867904"/>
    <lineage>
        <taxon>Archaea</taxon>
        <taxon>Methanobacteriati</taxon>
        <taxon>Methanobacteriota</taxon>
        <taxon>Stenosarchaea group</taxon>
        <taxon>Methanomicrobia</taxon>
        <taxon>Methanosarcinales</taxon>
        <taxon>Methanosarcinaceae</taxon>
        <taxon>Methanomethylovorans</taxon>
    </lineage>
</organism>
<dbReference type="STRING" id="867904.Metho_0829"/>
<evidence type="ECO:0008006" key="4">
    <source>
        <dbReference type="Google" id="ProtNLM"/>
    </source>
</evidence>
<dbReference type="InterPro" id="IPR030888">
    <property type="entry name" value="Put_ccm"/>
</dbReference>
<keyword evidence="1" id="KW-1133">Transmembrane helix</keyword>
<dbReference type="KEGG" id="mhz:Metho_0829"/>
<feature type="transmembrane region" description="Helical" evidence="1">
    <location>
        <begin position="6"/>
        <end position="29"/>
    </location>
</feature>
<evidence type="ECO:0000313" key="3">
    <source>
        <dbReference type="Proteomes" id="UP000010866"/>
    </source>
</evidence>
<keyword evidence="1" id="KW-0472">Membrane</keyword>
<dbReference type="EMBL" id="CP003362">
    <property type="protein sequence ID" value="AGB49072.1"/>
    <property type="molecule type" value="Genomic_DNA"/>
</dbReference>
<dbReference type="Proteomes" id="UP000010866">
    <property type="component" value="Chromosome"/>
</dbReference>
<reference evidence="3" key="1">
    <citation type="submission" date="2012-02" db="EMBL/GenBank/DDBJ databases">
        <title>Complete sequence of chromosome of Methanomethylovorans hollandica DSM 15978.</title>
        <authorList>
            <person name="Lucas S."/>
            <person name="Copeland A."/>
            <person name="Lapidus A."/>
            <person name="Glavina del Rio T."/>
            <person name="Dalin E."/>
            <person name="Tice H."/>
            <person name="Bruce D."/>
            <person name="Goodwin L."/>
            <person name="Pitluck S."/>
            <person name="Peters L."/>
            <person name="Mikhailova N."/>
            <person name="Held B."/>
            <person name="Kyrpides N."/>
            <person name="Mavromatis K."/>
            <person name="Ivanova N."/>
            <person name="Brettin T."/>
            <person name="Detter J.C."/>
            <person name="Han C."/>
            <person name="Larimer F."/>
            <person name="Land M."/>
            <person name="Hauser L."/>
            <person name="Markowitz V."/>
            <person name="Cheng J.-F."/>
            <person name="Hugenholtz P."/>
            <person name="Woyke T."/>
            <person name="Wu D."/>
            <person name="Spring S."/>
            <person name="Schroeder M."/>
            <person name="Brambilla E."/>
            <person name="Klenk H.-P."/>
            <person name="Eisen J.A."/>
        </authorList>
    </citation>
    <scope>NUCLEOTIDE SEQUENCE [LARGE SCALE GENOMIC DNA]</scope>
    <source>
        <strain evidence="3">DSM 15978 / NBRC 107637 / DMS1</strain>
    </source>
</reference>
<evidence type="ECO:0000256" key="1">
    <source>
        <dbReference type="SAM" id="Phobius"/>
    </source>
</evidence>
<name>L0KUF7_METHD</name>
<proteinExistence type="predicted"/>
<gene>
    <name evidence="2" type="ordered locus">Metho_0829</name>
</gene>
<keyword evidence="1" id="KW-0812">Transmembrane</keyword>
<dbReference type="RefSeq" id="WP_015324239.1">
    <property type="nucleotide sequence ID" value="NC_019977.1"/>
</dbReference>
<dbReference type="AlphaFoldDB" id="L0KUF7"/>
<keyword evidence="3" id="KW-1185">Reference proteome</keyword>